<name>A0AA39XPD2_9PEZI</name>
<sequence length="210" mass="21977">MKASTIFASLFATLAVAAPTEKRASFDLTSLNNLNGFNQVNLNYLLNINSLNLAGLNNLGQFNNFDILGFQGLFQAQQFDLQAILQLQQLQMLLQFQQLGLFNGFDLSGLALQQLQLGLINPVGGVDLAQFIPQNVVTQVQTVASQVGSLFQAAPVVQAAPVIQPAAPAVEAAPAAAAPAAPPAPVAIDPNVVTAVEQEAQEGGSAIEKA</sequence>
<comment type="caution">
    <text evidence="2">The sequence shown here is derived from an EMBL/GenBank/DDBJ whole genome shotgun (WGS) entry which is preliminary data.</text>
</comment>
<feature type="chain" id="PRO_5041323598" evidence="1">
    <location>
        <begin position="18"/>
        <end position="210"/>
    </location>
</feature>
<protein>
    <submittedName>
        <fullName evidence="2">Uncharacterized protein</fullName>
    </submittedName>
</protein>
<reference evidence="2" key="1">
    <citation type="submission" date="2023-06" db="EMBL/GenBank/DDBJ databases">
        <title>Genome-scale phylogeny and comparative genomics of the fungal order Sordariales.</title>
        <authorList>
            <consortium name="Lawrence Berkeley National Laboratory"/>
            <person name="Hensen N."/>
            <person name="Bonometti L."/>
            <person name="Westerberg I."/>
            <person name="Brannstrom I.O."/>
            <person name="Guillou S."/>
            <person name="Cros-Aarteil S."/>
            <person name="Calhoun S."/>
            <person name="Haridas S."/>
            <person name="Kuo A."/>
            <person name="Mondo S."/>
            <person name="Pangilinan J."/>
            <person name="Riley R."/>
            <person name="LaButti K."/>
            <person name="Andreopoulos B."/>
            <person name="Lipzen A."/>
            <person name="Chen C."/>
            <person name="Yanf M."/>
            <person name="Daum C."/>
            <person name="Ng V."/>
            <person name="Clum A."/>
            <person name="Steindorff A."/>
            <person name="Ohm R."/>
            <person name="Martin F."/>
            <person name="Silar P."/>
            <person name="Natvig D."/>
            <person name="Lalanne C."/>
            <person name="Gautier V."/>
            <person name="Ament-velasquez S.L."/>
            <person name="Kruys A."/>
            <person name="Hutchinson M.I."/>
            <person name="Powell A.J."/>
            <person name="Barry K."/>
            <person name="Miller A.N."/>
            <person name="Grigoriev I.V."/>
            <person name="Debuchy R."/>
            <person name="Gladieux P."/>
            <person name="Thoren M.H."/>
            <person name="Johannesson H."/>
        </authorList>
    </citation>
    <scope>NUCLEOTIDE SEQUENCE</scope>
    <source>
        <strain evidence="2">SMH3391-2</strain>
    </source>
</reference>
<gene>
    <name evidence="2" type="ORF">B0T17DRAFT_106405</name>
</gene>
<organism evidence="2 3">
    <name type="scientific">Bombardia bombarda</name>
    <dbReference type="NCBI Taxonomy" id="252184"/>
    <lineage>
        <taxon>Eukaryota</taxon>
        <taxon>Fungi</taxon>
        <taxon>Dikarya</taxon>
        <taxon>Ascomycota</taxon>
        <taxon>Pezizomycotina</taxon>
        <taxon>Sordariomycetes</taxon>
        <taxon>Sordariomycetidae</taxon>
        <taxon>Sordariales</taxon>
        <taxon>Lasiosphaeriaceae</taxon>
        <taxon>Bombardia</taxon>
    </lineage>
</organism>
<dbReference type="AlphaFoldDB" id="A0AA39XPD2"/>
<evidence type="ECO:0000313" key="3">
    <source>
        <dbReference type="Proteomes" id="UP001174934"/>
    </source>
</evidence>
<dbReference type="EMBL" id="JAULSR010000001">
    <property type="protein sequence ID" value="KAK0637315.1"/>
    <property type="molecule type" value="Genomic_DNA"/>
</dbReference>
<dbReference type="Proteomes" id="UP001174934">
    <property type="component" value="Unassembled WGS sequence"/>
</dbReference>
<evidence type="ECO:0000313" key="2">
    <source>
        <dbReference type="EMBL" id="KAK0637315.1"/>
    </source>
</evidence>
<feature type="signal peptide" evidence="1">
    <location>
        <begin position="1"/>
        <end position="17"/>
    </location>
</feature>
<accession>A0AA39XPD2</accession>
<proteinExistence type="predicted"/>
<evidence type="ECO:0000256" key="1">
    <source>
        <dbReference type="SAM" id="SignalP"/>
    </source>
</evidence>
<keyword evidence="3" id="KW-1185">Reference proteome</keyword>
<keyword evidence="1" id="KW-0732">Signal</keyword>